<dbReference type="VEuPathDB" id="FungiDB:BO78DRAFT_399369"/>
<dbReference type="Gene3D" id="3.40.710.10">
    <property type="entry name" value="DD-peptidase/beta-lactamase superfamily"/>
    <property type="match status" value="1"/>
</dbReference>
<dbReference type="OrthoDB" id="5946976at2759"/>
<feature type="domain" description="Beta-lactamase-related" evidence="1">
    <location>
        <begin position="15"/>
        <end position="366"/>
    </location>
</feature>
<protein>
    <submittedName>
        <fullName evidence="2">Beta-lactamase/transpeptidase-like protein</fullName>
    </submittedName>
</protein>
<evidence type="ECO:0000313" key="2">
    <source>
        <dbReference type="EMBL" id="PYI04013.1"/>
    </source>
</evidence>
<name>A0A319FCJ9_ASPSB</name>
<organism evidence="2 3">
    <name type="scientific">Aspergillus sclerotiicarbonarius (strain CBS 121057 / IBT 28362)</name>
    <dbReference type="NCBI Taxonomy" id="1448318"/>
    <lineage>
        <taxon>Eukaryota</taxon>
        <taxon>Fungi</taxon>
        <taxon>Dikarya</taxon>
        <taxon>Ascomycota</taxon>
        <taxon>Pezizomycotina</taxon>
        <taxon>Eurotiomycetes</taxon>
        <taxon>Eurotiomycetidae</taxon>
        <taxon>Eurotiales</taxon>
        <taxon>Aspergillaceae</taxon>
        <taxon>Aspergillus</taxon>
        <taxon>Aspergillus subgen. Circumdati</taxon>
    </lineage>
</organism>
<reference evidence="2 3" key="1">
    <citation type="submission" date="2018-02" db="EMBL/GenBank/DDBJ databases">
        <title>The genomes of Aspergillus section Nigri reveals drivers in fungal speciation.</title>
        <authorList>
            <consortium name="DOE Joint Genome Institute"/>
            <person name="Vesth T.C."/>
            <person name="Nybo J."/>
            <person name="Theobald S."/>
            <person name="Brandl J."/>
            <person name="Frisvad J.C."/>
            <person name="Nielsen K.F."/>
            <person name="Lyhne E.K."/>
            <person name="Kogle M.E."/>
            <person name="Kuo A."/>
            <person name="Riley R."/>
            <person name="Clum A."/>
            <person name="Nolan M."/>
            <person name="Lipzen A."/>
            <person name="Salamov A."/>
            <person name="Henrissat B."/>
            <person name="Wiebenga A."/>
            <person name="De vries R.P."/>
            <person name="Grigoriev I.V."/>
            <person name="Mortensen U.H."/>
            <person name="Andersen M.R."/>
            <person name="Baker S.E."/>
        </authorList>
    </citation>
    <scope>NUCLEOTIDE SEQUENCE [LARGE SCALE GENOMIC DNA]</scope>
    <source>
        <strain evidence="2 3">CBS 121057</strain>
    </source>
</reference>
<keyword evidence="3" id="KW-1185">Reference proteome</keyword>
<accession>A0A319FCJ9</accession>
<gene>
    <name evidence="2" type="ORF">BO78DRAFT_399369</name>
</gene>
<dbReference type="Pfam" id="PF00144">
    <property type="entry name" value="Beta-lactamase"/>
    <property type="match status" value="1"/>
</dbReference>
<dbReference type="STRING" id="1448318.A0A319FCJ9"/>
<dbReference type="PANTHER" id="PTHR43319:SF3">
    <property type="entry name" value="BETA-LACTAMASE-RELATED DOMAIN-CONTAINING PROTEIN"/>
    <property type="match status" value="1"/>
</dbReference>
<evidence type="ECO:0000313" key="3">
    <source>
        <dbReference type="Proteomes" id="UP000248423"/>
    </source>
</evidence>
<dbReference type="InterPro" id="IPR012338">
    <property type="entry name" value="Beta-lactam/transpept-like"/>
</dbReference>
<evidence type="ECO:0000259" key="1">
    <source>
        <dbReference type="Pfam" id="PF00144"/>
    </source>
</evidence>
<dbReference type="AlphaFoldDB" id="A0A319FCJ9"/>
<dbReference type="SUPFAM" id="SSF56601">
    <property type="entry name" value="beta-lactamase/transpeptidase-like"/>
    <property type="match status" value="1"/>
</dbReference>
<dbReference type="EMBL" id="KZ826374">
    <property type="protein sequence ID" value="PYI04013.1"/>
    <property type="molecule type" value="Genomic_DNA"/>
</dbReference>
<sequence length="377" mass="41015">MAQTHGHCDPAFSRVRDLLQQFLASEEELGASICVNLGGQNVVDLWGGYTDTARTKPWEEDTLSVVWSVSKVVTAIATQILIDRGLLDPNEKVSKYWPEFAANGKDNILVSHILSHTSGVSSWELPNSLEDIYDVRKSADKLATQAPWWTPGTQSGYHVTNQGHLLAELVRRTSGKPLEEFIRDELASPLAADYRLGVPEEDWARTADIEPPPPLGLEGIDQQSIAFRSYVSIPMPAESCMTPAFRQAKLGAANGFTNARALARIGSVVSLGGTVDGRQYLSSKTVDGMLVEQISGPDLVLLQDLRFGLGVGLPVPQTLPWLPDGRTGFWCGWGGSTLIMDVGRRMTIAYTMNKMGPGTLGTDRTAAYVRAIYEAVA</sequence>
<dbReference type="Proteomes" id="UP000248423">
    <property type="component" value="Unassembled WGS sequence"/>
</dbReference>
<proteinExistence type="predicted"/>
<dbReference type="InterPro" id="IPR052907">
    <property type="entry name" value="Beta-lactamase/esterase"/>
</dbReference>
<dbReference type="InterPro" id="IPR001466">
    <property type="entry name" value="Beta-lactam-related"/>
</dbReference>
<dbReference type="PANTHER" id="PTHR43319">
    <property type="entry name" value="BETA-LACTAMASE-RELATED"/>
    <property type="match status" value="1"/>
</dbReference>